<dbReference type="Proteomes" id="UP000215914">
    <property type="component" value="Chromosome 4"/>
</dbReference>
<evidence type="ECO:0000313" key="1">
    <source>
        <dbReference type="EMBL" id="KAF5810726.1"/>
    </source>
</evidence>
<organism evidence="2 3">
    <name type="scientific">Helianthus annuus</name>
    <name type="common">Common sunflower</name>
    <dbReference type="NCBI Taxonomy" id="4232"/>
    <lineage>
        <taxon>Eukaryota</taxon>
        <taxon>Viridiplantae</taxon>
        <taxon>Streptophyta</taxon>
        <taxon>Embryophyta</taxon>
        <taxon>Tracheophyta</taxon>
        <taxon>Spermatophyta</taxon>
        <taxon>Magnoliopsida</taxon>
        <taxon>eudicotyledons</taxon>
        <taxon>Gunneridae</taxon>
        <taxon>Pentapetalae</taxon>
        <taxon>asterids</taxon>
        <taxon>campanulids</taxon>
        <taxon>Asterales</taxon>
        <taxon>Asteraceae</taxon>
        <taxon>Asteroideae</taxon>
        <taxon>Heliantheae alliance</taxon>
        <taxon>Heliantheae</taxon>
        <taxon>Helianthus</taxon>
    </lineage>
</organism>
<dbReference type="Gramene" id="mRNA:HanXRQr2_Chr04g0173031">
    <property type="protein sequence ID" value="CDS:HanXRQr2_Chr04g0173031.1"/>
    <property type="gene ID" value="HanXRQr2_Chr04g0173031"/>
</dbReference>
<proteinExistence type="predicted"/>
<reference evidence="1 3" key="1">
    <citation type="journal article" date="2017" name="Nature">
        <title>The sunflower genome provides insights into oil metabolism, flowering and Asterid evolution.</title>
        <authorList>
            <person name="Badouin H."/>
            <person name="Gouzy J."/>
            <person name="Grassa C.J."/>
            <person name="Murat F."/>
            <person name="Staton S.E."/>
            <person name="Cottret L."/>
            <person name="Lelandais-Briere C."/>
            <person name="Owens G.L."/>
            <person name="Carrere S."/>
            <person name="Mayjonade B."/>
            <person name="Legrand L."/>
            <person name="Gill N."/>
            <person name="Kane N.C."/>
            <person name="Bowers J.E."/>
            <person name="Hubner S."/>
            <person name="Bellec A."/>
            <person name="Berard A."/>
            <person name="Berges H."/>
            <person name="Blanchet N."/>
            <person name="Boniface M.C."/>
            <person name="Brunel D."/>
            <person name="Catrice O."/>
            <person name="Chaidir N."/>
            <person name="Claudel C."/>
            <person name="Donnadieu C."/>
            <person name="Faraut T."/>
            <person name="Fievet G."/>
            <person name="Helmstetter N."/>
            <person name="King M."/>
            <person name="Knapp S.J."/>
            <person name="Lai Z."/>
            <person name="Le Paslier M.C."/>
            <person name="Lippi Y."/>
            <person name="Lorenzon L."/>
            <person name="Mandel J.R."/>
            <person name="Marage G."/>
            <person name="Marchand G."/>
            <person name="Marquand E."/>
            <person name="Bret-Mestries E."/>
            <person name="Morien E."/>
            <person name="Nambeesan S."/>
            <person name="Nguyen T."/>
            <person name="Pegot-Espagnet P."/>
            <person name="Pouilly N."/>
            <person name="Raftis F."/>
            <person name="Sallet E."/>
            <person name="Schiex T."/>
            <person name="Thomas J."/>
            <person name="Vandecasteele C."/>
            <person name="Vares D."/>
            <person name="Vear F."/>
            <person name="Vautrin S."/>
            <person name="Crespi M."/>
            <person name="Mangin B."/>
            <person name="Burke J.M."/>
            <person name="Salse J."/>
            <person name="Munos S."/>
            <person name="Vincourt P."/>
            <person name="Rieseberg L.H."/>
            <person name="Langlade N.B."/>
        </authorList>
    </citation>
    <scope>NUCLEOTIDE SEQUENCE [LARGE SCALE GENOMIC DNA]</scope>
    <source>
        <strain evidence="3">cv. SF193</strain>
        <tissue evidence="1">Leaves</tissue>
    </source>
</reference>
<reference evidence="2" key="2">
    <citation type="submission" date="2017-02" db="EMBL/GenBank/DDBJ databases">
        <title>Sunflower complete genome.</title>
        <authorList>
            <person name="Langlade N."/>
            <person name="Munos S."/>
        </authorList>
    </citation>
    <scope>NUCLEOTIDE SEQUENCE [LARGE SCALE GENOMIC DNA]</scope>
    <source>
        <tissue evidence="2">Leaves</tissue>
    </source>
</reference>
<dbReference type="InParanoid" id="A0A251UZQ4"/>
<gene>
    <name evidence="2" type="ORF">HannXRQ_Chr04g0115691</name>
    <name evidence="1" type="ORF">HanXRQr2_Chr04g0173031</name>
</gene>
<accession>A0A251UZQ4</accession>
<name>A0A251UZQ4_HELAN</name>
<evidence type="ECO:0000313" key="2">
    <source>
        <dbReference type="EMBL" id="OTG28838.1"/>
    </source>
</evidence>
<dbReference type="AlphaFoldDB" id="A0A251UZQ4"/>
<dbReference type="EMBL" id="MNCJ02000319">
    <property type="protein sequence ID" value="KAF5810726.1"/>
    <property type="molecule type" value="Genomic_DNA"/>
</dbReference>
<reference evidence="1" key="3">
    <citation type="submission" date="2020-06" db="EMBL/GenBank/DDBJ databases">
        <title>Helianthus annuus Genome sequencing and assembly Release 2.</title>
        <authorList>
            <person name="Gouzy J."/>
            <person name="Langlade N."/>
            <person name="Munos S."/>
        </authorList>
    </citation>
    <scope>NUCLEOTIDE SEQUENCE</scope>
    <source>
        <tissue evidence="1">Leaves</tissue>
    </source>
</reference>
<protein>
    <submittedName>
        <fullName evidence="2">Uncharacterized protein</fullName>
    </submittedName>
</protein>
<dbReference type="EMBL" id="CM007893">
    <property type="protein sequence ID" value="OTG28838.1"/>
    <property type="molecule type" value="Genomic_DNA"/>
</dbReference>
<sequence length="62" mass="7187">MFVPSILSVVEIDTNLLLVVETDTNIMFQMEYIDYSIISCMFLDVCDHVTYLGNSYHHQLLV</sequence>
<evidence type="ECO:0000313" key="3">
    <source>
        <dbReference type="Proteomes" id="UP000215914"/>
    </source>
</evidence>
<keyword evidence="3" id="KW-1185">Reference proteome</keyword>